<dbReference type="PANTHER" id="PTHR30289:SF1">
    <property type="entry name" value="PEBP (PHOSPHATIDYLETHANOLAMINE-BINDING PROTEIN) FAMILY PROTEIN"/>
    <property type="match status" value="1"/>
</dbReference>
<evidence type="ECO:0000313" key="2">
    <source>
        <dbReference type="Proteomes" id="UP001235664"/>
    </source>
</evidence>
<dbReference type="Proteomes" id="UP001235664">
    <property type="component" value="Unassembled WGS sequence"/>
</dbReference>
<sequence>MSGAAWLDSAVGGPKPAGDLVMARVGSEKTLGRSGFALKSPAFEHGGELDPSFTACEEASVAPPLEWTAPPPGSQELVLIVEDVDGPEGKPNLHWLVWGLAPQRGKLLEGEAPPRVGKNALGNSEWLLPNPPIGDEHRYVFQLFALDLPLTTMPGATLDQMIKQIDGHVTACALLTGRFEGHEIEEWDVADDL</sequence>
<dbReference type="InterPro" id="IPR008914">
    <property type="entry name" value="PEBP"/>
</dbReference>
<proteinExistence type="predicted"/>
<name>A0ABT9H6Q0_9SPHN</name>
<organism evidence="1 2">
    <name type="scientific">Qipengyuania benthica</name>
    <dbReference type="NCBI Taxonomy" id="3067651"/>
    <lineage>
        <taxon>Bacteria</taxon>
        <taxon>Pseudomonadati</taxon>
        <taxon>Pseudomonadota</taxon>
        <taxon>Alphaproteobacteria</taxon>
        <taxon>Sphingomonadales</taxon>
        <taxon>Erythrobacteraceae</taxon>
        <taxon>Qipengyuania</taxon>
    </lineage>
</organism>
<comment type="caution">
    <text evidence="1">The sequence shown here is derived from an EMBL/GenBank/DDBJ whole genome shotgun (WGS) entry which is preliminary data.</text>
</comment>
<dbReference type="GO" id="GO:0004860">
    <property type="term" value="F:protein kinase inhibitor activity"/>
    <property type="evidence" value="ECO:0007669"/>
    <property type="project" value="UniProtKB-KW"/>
</dbReference>
<dbReference type="RefSeq" id="WP_305928841.1">
    <property type="nucleotide sequence ID" value="NZ_JAVAIL010000001.1"/>
</dbReference>
<dbReference type="CDD" id="cd00865">
    <property type="entry name" value="PEBP_bact_arch"/>
    <property type="match status" value="1"/>
</dbReference>
<protein>
    <submittedName>
        <fullName evidence="1">YbhB/YbcL family Raf kinase inhibitor-like protein</fullName>
    </submittedName>
</protein>
<keyword evidence="1" id="KW-0649">Protein kinase inhibitor</keyword>
<dbReference type="SUPFAM" id="SSF49777">
    <property type="entry name" value="PEBP-like"/>
    <property type="match status" value="1"/>
</dbReference>
<gene>
    <name evidence="1" type="ORF">Q9K01_03670</name>
</gene>
<dbReference type="InterPro" id="IPR005247">
    <property type="entry name" value="YbhB_YbcL/LppC-like"/>
</dbReference>
<dbReference type="PANTHER" id="PTHR30289">
    <property type="entry name" value="UNCHARACTERIZED PROTEIN YBCL-RELATED"/>
    <property type="match status" value="1"/>
</dbReference>
<dbReference type="Gene3D" id="3.90.280.10">
    <property type="entry name" value="PEBP-like"/>
    <property type="match status" value="1"/>
</dbReference>
<reference evidence="1 2" key="1">
    <citation type="submission" date="2023-08" db="EMBL/GenBank/DDBJ databases">
        <title>genomic of DY56.</title>
        <authorList>
            <person name="Wang Y."/>
        </authorList>
    </citation>
    <scope>NUCLEOTIDE SEQUENCE [LARGE SCALE GENOMIC DNA]</scope>
    <source>
        <strain evidence="1 2">DY56-A-20</strain>
    </source>
</reference>
<dbReference type="InterPro" id="IPR036610">
    <property type="entry name" value="PEBP-like_sf"/>
</dbReference>
<accession>A0ABT9H6Q0</accession>
<dbReference type="NCBIfam" id="TIGR00481">
    <property type="entry name" value="YbhB/YbcL family Raf kinase inhibitor-like protein"/>
    <property type="match status" value="1"/>
</dbReference>
<evidence type="ECO:0000313" key="1">
    <source>
        <dbReference type="EMBL" id="MDP4538719.1"/>
    </source>
</evidence>
<keyword evidence="2" id="KW-1185">Reference proteome</keyword>
<dbReference type="Pfam" id="PF01161">
    <property type="entry name" value="PBP"/>
    <property type="match status" value="1"/>
</dbReference>
<dbReference type="EMBL" id="JAVAIL010000001">
    <property type="protein sequence ID" value="MDP4538719.1"/>
    <property type="molecule type" value="Genomic_DNA"/>
</dbReference>